<evidence type="ECO:0000313" key="2">
    <source>
        <dbReference type="Proteomes" id="UP000265520"/>
    </source>
</evidence>
<organism evidence="1 2">
    <name type="scientific">Trifolium medium</name>
    <dbReference type="NCBI Taxonomy" id="97028"/>
    <lineage>
        <taxon>Eukaryota</taxon>
        <taxon>Viridiplantae</taxon>
        <taxon>Streptophyta</taxon>
        <taxon>Embryophyta</taxon>
        <taxon>Tracheophyta</taxon>
        <taxon>Spermatophyta</taxon>
        <taxon>Magnoliopsida</taxon>
        <taxon>eudicotyledons</taxon>
        <taxon>Gunneridae</taxon>
        <taxon>Pentapetalae</taxon>
        <taxon>rosids</taxon>
        <taxon>fabids</taxon>
        <taxon>Fabales</taxon>
        <taxon>Fabaceae</taxon>
        <taxon>Papilionoideae</taxon>
        <taxon>50 kb inversion clade</taxon>
        <taxon>NPAAA clade</taxon>
        <taxon>Hologalegina</taxon>
        <taxon>IRL clade</taxon>
        <taxon>Trifolieae</taxon>
        <taxon>Trifolium</taxon>
    </lineage>
</organism>
<name>A0A392RN98_9FABA</name>
<evidence type="ECO:0000313" key="1">
    <source>
        <dbReference type="EMBL" id="MCI38083.1"/>
    </source>
</evidence>
<dbReference type="Gene3D" id="1.25.10.10">
    <property type="entry name" value="Leucine-rich Repeat Variant"/>
    <property type="match status" value="1"/>
</dbReference>
<keyword evidence="2" id="KW-1185">Reference proteome</keyword>
<sequence length="82" mass="9392">MLCAIIIRELVTRNSEYFMYQHLSEQTRSTLISDLLSSLQQEETTTVVNKISEALSALSNELFDDYVPTPYHEPSSNSHILK</sequence>
<dbReference type="AlphaFoldDB" id="A0A392RN98"/>
<comment type="caution">
    <text evidence="1">The sequence shown here is derived from an EMBL/GenBank/DDBJ whole genome shotgun (WGS) entry which is preliminary data.</text>
</comment>
<dbReference type="Proteomes" id="UP000265520">
    <property type="component" value="Unassembled WGS sequence"/>
</dbReference>
<proteinExistence type="predicted"/>
<reference evidence="1 2" key="1">
    <citation type="journal article" date="2018" name="Front. Plant Sci.">
        <title>Red Clover (Trifolium pratense) and Zigzag Clover (T. medium) - A Picture of Genomic Similarities and Differences.</title>
        <authorList>
            <person name="Dluhosova J."/>
            <person name="Istvanek J."/>
            <person name="Nedelnik J."/>
            <person name="Repkova J."/>
        </authorList>
    </citation>
    <scope>NUCLEOTIDE SEQUENCE [LARGE SCALE GENOMIC DNA]</scope>
    <source>
        <strain evidence="2">cv. 10/8</strain>
        <tissue evidence="1">Leaf</tissue>
    </source>
</reference>
<dbReference type="InterPro" id="IPR011989">
    <property type="entry name" value="ARM-like"/>
</dbReference>
<dbReference type="EMBL" id="LXQA010251813">
    <property type="protein sequence ID" value="MCI38083.1"/>
    <property type="molecule type" value="Genomic_DNA"/>
</dbReference>
<feature type="non-terminal residue" evidence="1">
    <location>
        <position position="82"/>
    </location>
</feature>
<accession>A0A392RN98</accession>
<protein>
    <submittedName>
        <fullName evidence="1">Uncharacterized protein</fullName>
    </submittedName>
</protein>